<evidence type="ECO:0000313" key="1">
    <source>
        <dbReference type="EMBL" id="MCK8493265.1"/>
    </source>
</evidence>
<accession>A0ABT0HNY5</accession>
<dbReference type="RefSeq" id="WP_248477831.1">
    <property type="nucleotide sequence ID" value="NZ_JALPRF010000002.1"/>
</dbReference>
<protein>
    <submittedName>
        <fullName evidence="1">Uncharacterized protein</fullName>
    </submittedName>
</protein>
<organism evidence="1 2">
    <name type="scientific">Spirosoma liriopis</name>
    <dbReference type="NCBI Taxonomy" id="2937440"/>
    <lineage>
        <taxon>Bacteria</taxon>
        <taxon>Pseudomonadati</taxon>
        <taxon>Bacteroidota</taxon>
        <taxon>Cytophagia</taxon>
        <taxon>Cytophagales</taxon>
        <taxon>Cytophagaceae</taxon>
        <taxon>Spirosoma</taxon>
    </lineage>
</organism>
<dbReference type="Proteomes" id="UP001202180">
    <property type="component" value="Unassembled WGS sequence"/>
</dbReference>
<name>A0ABT0HNY5_9BACT</name>
<reference evidence="1 2" key="1">
    <citation type="submission" date="2022-04" db="EMBL/GenBank/DDBJ databases">
        <title>Spirosoma sp. strain RP8 genome sequencing and assembly.</title>
        <authorList>
            <person name="Jung Y."/>
        </authorList>
    </citation>
    <scope>NUCLEOTIDE SEQUENCE [LARGE SCALE GENOMIC DNA]</scope>
    <source>
        <strain evidence="1 2">RP8</strain>
    </source>
</reference>
<gene>
    <name evidence="1" type="ORF">M0L20_15465</name>
</gene>
<proteinExistence type="predicted"/>
<comment type="caution">
    <text evidence="1">The sequence shown here is derived from an EMBL/GenBank/DDBJ whole genome shotgun (WGS) entry which is preliminary data.</text>
</comment>
<evidence type="ECO:0000313" key="2">
    <source>
        <dbReference type="Proteomes" id="UP001202180"/>
    </source>
</evidence>
<keyword evidence="2" id="KW-1185">Reference proteome</keyword>
<dbReference type="EMBL" id="JALPRF010000002">
    <property type="protein sequence ID" value="MCK8493265.1"/>
    <property type="molecule type" value="Genomic_DNA"/>
</dbReference>
<sequence length="314" mass="35032">MRPLLIRIVWIIAPVLLLTDCSTSNRVIQQATVGSDYCTPVLSYSYNPAYAPRPDIDAVLQSDTSLTKHYSRHDLLMANATGVLPLLQELSRLHKGRSDEERLERITKRLQIQQRLQLASTELSSFAAEIDCEGERADQLATYLDEKDTRRVRRLTIFSVVIGAVTTVATALIEASNPNKIIGISGGLVSATTGGLAAFSSNKSVAFSHKRNLLADLWNQPEQSSIYPPFIWYVLNEKSFSNTGQTSIGYNIRQRWQGYVLEEASKKQQDLYFGPGGNYLADDLHIRANMLNQLQSSVRSINQDLQALMLSLPD</sequence>